<keyword evidence="9" id="KW-1185">Reference proteome</keyword>
<dbReference type="PANTHER" id="PTHR11910">
    <property type="entry name" value="ATP SYNTHASE DELTA CHAIN"/>
    <property type="match status" value="1"/>
</dbReference>
<evidence type="ECO:0000256" key="4">
    <source>
        <dbReference type="ARBA" id="ARBA00022781"/>
    </source>
</evidence>
<keyword evidence="6" id="KW-0472">Membrane</keyword>
<evidence type="ECO:0000256" key="6">
    <source>
        <dbReference type="ARBA" id="ARBA00023136"/>
    </source>
</evidence>
<proteinExistence type="inferred from homology"/>
<comment type="subcellular location">
    <subcellularLocation>
        <location evidence="1">Membrane</location>
    </subcellularLocation>
</comment>
<dbReference type="GO" id="GO:0046933">
    <property type="term" value="F:proton-transporting ATP synthase activity, rotational mechanism"/>
    <property type="evidence" value="ECO:0007669"/>
    <property type="project" value="InterPro"/>
</dbReference>
<reference evidence="10" key="1">
    <citation type="submission" date="2025-08" db="UniProtKB">
        <authorList>
            <consortium name="RefSeq"/>
        </authorList>
    </citation>
    <scope>IDENTIFICATION</scope>
    <source>
        <tissue evidence="10">Whole larval tissue</tissue>
    </source>
</reference>
<evidence type="ECO:0000256" key="5">
    <source>
        <dbReference type="ARBA" id="ARBA00023065"/>
    </source>
</evidence>
<dbReference type="SUPFAM" id="SSF47928">
    <property type="entry name" value="N-terminal domain of the delta subunit of the F1F0-ATP synthase"/>
    <property type="match status" value="1"/>
</dbReference>
<dbReference type="GeneID" id="118264457"/>
<dbReference type="Gene3D" id="1.10.520.20">
    <property type="entry name" value="N-terminal domain of the delta subunit of the F1F0-ATP synthase"/>
    <property type="match status" value="1"/>
</dbReference>
<comment type="similarity">
    <text evidence="2">Belongs to the ATPase delta chain family.</text>
</comment>
<evidence type="ECO:0000256" key="8">
    <source>
        <dbReference type="ARBA" id="ARBA00033369"/>
    </source>
</evidence>
<dbReference type="AlphaFoldDB" id="A0A9R0E9N1"/>
<keyword evidence="5" id="KW-0406">Ion transport</keyword>
<keyword evidence="3" id="KW-0813">Transport</keyword>
<evidence type="ECO:0000256" key="7">
    <source>
        <dbReference type="ARBA" id="ARBA00023310"/>
    </source>
</evidence>
<dbReference type="RefSeq" id="XP_050560976.1">
    <property type="nucleotide sequence ID" value="XM_050705019.1"/>
</dbReference>
<dbReference type="InterPro" id="IPR000711">
    <property type="entry name" value="ATPase_OSCP/dsu"/>
</dbReference>
<name>A0A9R0E9N1_SPOFR</name>
<protein>
    <recommendedName>
        <fullName evidence="8">Oligomycin sensitivity conferral protein</fullName>
    </recommendedName>
</protein>
<evidence type="ECO:0000313" key="9">
    <source>
        <dbReference type="Proteomes" id="UP000829999"/>
    </source>
</evidence>
<gene>
    <name evidence="10" type="primary">LOC118264457</name>
</gene>
<evidence type="ECO:0000256" key="2">
    <source>
        <dbReference type="ARBA" id="ARBA00007046"/>
    </source>
</evidence>
<dbReference type="InterPro" id="IPR026015">
    <property type="entry name" value="ATP_synth_OSCP/delta_N_sf"/>
</dbReference>
<dbReference type="PRINTS" id="PR00125">
    <property type="entry name" value="ATPASEDELTA"/>
</dbReference>
<dbReference type="GO" id="GO:0016020">
    <property type="term" value="C:membrane"/>
    <property type="evidence" value="ECO:0007669"/>
    <property type="project" value="UniProtKB-SubCell"/>
</dbReference>
<evidence type="ECO:0000256" key="3">
    <source>
        <dbReference type="ARBA" id="ARBA00022448"/>
    </source>
</evidence>
<keyword evidence="7" id="KW-0066">ATP synthesis</keyword>
<organism evidence="9 10">
    <name type="scientific">Spodoptera frugiperda</name>
    <name type="common">Fall armyworm</name>
    <dbReference type="NCBI Taxonomy" id="7108"/>
    <lineage>
        <taxon>Eukaryota</taxon>
        <taxon>Metazoa</taxon>
        <taxon>Ecdysozoa</taxon>
        <taxon>Arthropoda</taxon>
        <taxon>Hexapoda</taxon>
        <taxon>Insecta</taxon>
        <taxon>Pterygota</taxon>
        <taxon>Neoptera</taxon>
        <taxon>Endopterygota</taxon>
        <taxon>Lepidoptera</taxon>
        <taxon>Glossata</taxon>
        <taxon>Ditrysia</taxon>
        <taxon>Noctuoidea</taxon>
        <taxon>Noctuidae</taxon>
        <taxon>Amphipyrinae</taxon>
        <taxon>Spodoptera</taxon>
    </lineage>
</organism>
<dbReference type="HAMAP" id="MF_01416">
    <property type="entry name" value="ATP_synth_delta_bact"/>
    <property type="match status" value="1"/>
</dbReference>
<evidence type="ECO:0000256" key="1">
    <source>
        <dbReference type="ARBA" id="ARBA00004370"/>
    </source>
</evidence>
<evidence type="ECO:0000313" key="10">
    <source>
        <dbReference type="RefSeq" id="XP_050560976.1"/>
    </source>
</evidence>
<dbReference type="OrthoDB" id="1262810at2759"/>
<sequence length="201" mass="22400">MFQMFIRTMCSTTIKKKPPIPVFGLEGRYVSALYSAASQNNELELVENSLNDFQTLLTRPKVVDFIATSLIPRPAKAKLLMDIAKQAGMPSTAVNFLGLVAENGRLKQLRRMINLYHTVMVAHRNEALCEVITAEPLDSSTKQALTAVLQKFVKSGKNIQITEKISKDIIGGVIVGFENKHVDLSIARSLNKYRELLKQPV</sequence>
<keyword evidence="4" id="KW-0375">Hydrogen ion transport</keyword>
<dbReference type="NCBIfam" id="TIGR01145">
    <property type="entry name" value="ATP_synt_delta"/>
    <property type="match status" value="1"/>
</dbReference>
<dbReference type="Proteomes" id="UP000829999">
    <property type="component" value="Chromosome 26"/>
</dbReference>
<accession>A0A9R0E9N1</accession>
<dbReference type="Pfam" id="PF00213">
    <property type="entry name" value="OSCP"/>
    <property type="match status" value="1"/>
</dbReference>